<feature type="non-terminal residue" evidence="1">
    <location>
        <position position="1"/>
    </location>
</feature>
<accession>A0A815VMT5</accession>
<dbReference type="Proteomes" id="UP000663829">
    <property type="component" value="Unassembled WGS sequence"/>
</dbReference>
<dbReference type="Proteomes" id="UP000681722">
    <property type="component" value="Unassembled WGS sequence"/>
</dbReference>
<organism evidence="1 3">
    <name type="scientific">Didymodactylos carnosus</name>
    <dbReference type="NCBI Taxonomy" id="1234261"/>
    <lineage>
        <taxon>Eukaryota</taxon>
        <taxon>Metazoa</taxon>
        <taxon>Spiralia</taxon>
        <taxon>Gnathifera</taxon>
        <taxon>Rotifera</taxon>
        <taxon>Eurotatoria</taxon>
        <taxon>Bdelloidea</taxon>
        <taxon>Philodinida</taxon>
        <taxon>Philodinidae</taxon>
        <taxon>Didymodactylos</taxon>
    </lineage>
</organism>
<evidence type="ECO:0000313" key="2">
    <source>
        <dbReference type="EMBL" id="CAF4391844.1"/>
    </source>
</evidence>
<dbReference type="AlphaFoldDB" id="A0A815VMT5"/>
<comment type="caution">
    <text evidence="1">The sequence shown here is derived from an EMBL/GenBank/DDBJ whole genome shotgun (WGS) entry which is preliminary data.</text>
</comment>
<gene>
    <name evidence="1" type="ORF">GPM918_LOCUS38136</name>
    <name evidence="2" type="ORF">SRO942_LOCUS38933</name>
</gene>
<dbReference type="EMBL" id="CAJOBC010090514">
    <property type="protein sequence ID" value="CAF4391844.1"/>
    <property type="molecule type" value="Genomic_DNA"/>
</dbReference>
<evidence type="ECO:0000313" key="3">
    <source>
        <dbReference type="Proteomes" id="UP000663829"/>
    </source>
</evidence>
<name>A0A815VMT5_9BILA</name>
<evidence type="ECO:0000313" key="1">
    <source>
        <dbReference type="EMBL" id="CAF1532495.1"/>
    </source>
</evidence>
<dbReference type="EMBL" id="CAJNOQ010024929">
    <property type="protein sequence ID" value="CAF1532495.1"/>
    <property type="molecule type" value="Genomic_DNA"/>
</dbReference>
<sequence>LVRDDVETSEWVIPNTANDRYCNQLVALQ</sequence>
<proteinExistence type="predicted"/>
<reference evidence="1" key="1">
    <citation type="submission" date="2021-02" db="EMBL/GenBank/DDBJ databases">
        <authorList>
            <person name="Nowell W R."/>
        </authorList>
    </citation>
    <scope>NUCLEOTIDE SEQUENCE</scope>
</reference>
<keyword evidence="3" id="KW-1185">Reference proteome</keyword>
<protein>
    <submittedName>
        <fullName evidence="1">Uncharacterized protein</fullName>
    </submittedName>
</protein>